<protein>
    <submittedName>
        <fullName evidence="1">Uncharacterized protein</fullName>
    </submittedName>
</protein>
<evidence type="ECO:0000313" key="2">
    <source>
        <dbReference type="Proteomes" id="UP001314170"/>
    </source>
</evidence>
<reference evidence="1 2" key="1">
    <citation type="submission" date="2024-01" db="EMBL/GenBank/DDBJ databases">
        <authorList>
            <person name="Waweru B."/>
        </authorList>
    </citation>
    <scope>NUCLEOTIDE SEQUENCE [LARGE SCALE GENOMIC DNA]</scope>
</reference>
<dbReference type="Proteomes" id="UP001314170">
    <property type="component" value="Unassembled WGS sequence"/>
</dbReference>
<proteinExistence type="predicted"/>
<sequence length="113" mass="13007">MSDQPNRMRKEKRTYPVAPKAEVKGKLQPNTSNPASPIIINKNNARIRQPTATRKNKFVRKRKDVDPMVPFLAEKMSIHNLQCDEECPKGMIPDRYPDKQTTCEAKLTDEDNL</sequence>
<organism evidence="1 2">
    <name type="scientific">Dovyalis caffra</name>
    <dbReference type="NCBI Taxonomy" id="77055"/>
    <lineage>
        <taxon>Eukaryota</taxon>
        <taxon>Viridiplantae</taxon>
        <taxon>Streptophyta</taxon>
        <taxon>Embryophyta</taxon>
        <taxon>Tracheophyta</taxon>
        <taxon>Spermatophyta</taxon>
        <taxon>Magnoliopsida</taxon>
        <taxon>eudicotyledons</taxon>
        <taxon>Gunneridae</taxon>
        <taxon>Pentapetalae</taxon>
        <taxon>rosids</taxon>
        <taxon>fabids</taxon>
        <taxon>Malpighiales</taxon>
        <taxon>Salicaceae</taxon>
        <taxon>Flacourtieae</taxon>
        <taxon>Dovyalis</taxon>
    </lineage>
</organism>
<dbReference type="AlphaFoldDB" id="A0AAV1S4L5"/>
<dbReference type="EMBL" id="CAWUPB010001173">
    <property type="protein sequence ID" value="CAK7346331.1"/>
    <property type="molecule type" value="Genomic_DNA"/>
</dbReference>
<accession>A0AAV1S4L5</accession>
<evidence type="ECO:0000313" key="1">
    <source>
        <dbReference type="EMBL" id="CAK7346331.1"/>
    </source>
</evidence>
<comment type="caution">
    <text evidence="1">The sequence shown here is derived from an EMBL/GenBank/DDBJ whole genome shotgun (WGS) entry which is preliminary data.</text>
</comment>
<gene>
    <name evidence="1" type="ORF">DCAF_LOCUS19007</name>
</gene>
<name>A0AAV1S4L5_9ROSI</name>
<keyword evidence="2" id="KW-1185">Reference proteome</keyword>